<evidence type="ECO:0000256" key="5">
    <source>
        <dbReference type="ARBA" id="ARBA00023043"/>
    </source>
</evidence>
<feature type="repeat" description="ANK" evidence="7">
    <location>
        <begin position="217"/>
        <end position="249"/>
    </location>
</feature>
<feature type="transmembrane region" description="Helical" evidence="8">
    <location>
        <begin position="509"/>
        <end position="534"/>
    </location>
</feature>
<keyword evidence="5 7" id="KW-0040">ANK repeat</keyword>
<dbReference type="EMBL" id="KK198756">
    <property type="protein sequence ID" value="KCW77177.1"/>
    <property type="molecule type" value="Genomic_DNA"/>
</dbReference>
<dbReference type="STRING" id="71139.A0A059CFM0"/>
<feature type="repeat" description="ANK" evidence="7">
    <location>
        <begin position="52"/>
        <end position="74"/>
    </location>
</feature>
<dbReference type="SMART" id="SM00248">
    <property type="entry name" value="ANK"/>
    <property type="match status" value="7"/>
</dbReference>
<dbReference type="OMA" id="IAMGCST"/>
<feature type="transmembrane region" description="Helical" evidence="8">
    <location>
        <begin position="554"/>
        <end position="577"/>
    </location>
</feature>
<reference evidence="10" key="1">
    <citation type="submission" date="2013-07" db="EMBL/GenBank/DDBJ databases">
        <title>The genome of Eucalyptus grandis.</title>
        <authorList>
            <person name="Schmutz J."/>
            <person name="Hayes R."/>
            <person name="Myburg A."/>
            <person name="Tuskan G."/>
            <person name="Grattapaglia D."/>
            <person name="Rokhsar D.S."/>
        </authorList>
    </citation>
    <scope>NUCLEOTIDE SEQUENCE</scope>
    <source>
        <tissue evidence="10">Leaf extractions</tissue>
    </source>
</reference>
<evidence type="ECO:0000256" key="2">
    <source>
        <dbReference type="ARBA" id="ARBA00022692"/>
    </source>
</evidence>
<evidence type="ECO:0000256" key="7">
    <source>
        <dbReference type="PROSITE-ProRule" id="PRU00023"/>
    </source>
</evidence>
<dbReference type="Pfam" id="PF13962">
    <property type="entry name" value="PGG"/>
    <property type="match status" value="1"/>
</dbReference>
<feature type="repeat" description="ANK" evidence="7">
    <location>
        <begin position="321"/>
        <end position="343"/>
    </location>
</feature>
<dbReference type="InterPro" id="IPR026961">
    <property type="entry name" value="PGG_dom"/>
</dbReference>
<feature type="domain" description="PGG" evidence="9">
    <location>
        <begin position="435"/>
        <end position="532"/>
    </location>
</feature>
<feature type="transmembrane region" description="Helical" evidence="8">
    <location>
        <begin position="477"/>
        <end position="497"/>
    </location>
</feature>
<dbReference type="PANTHER" id="PTHR24186">
    <property type="entry name" value="PROTEIN PHOSPHATASE 1 REGULATORY SUBUNIT"/>
    <property type="match status" value="1"/>
</dbReference>
<dbReference type="eggNOG" id="KOG0504">
    <property type="taxonomic scope" value="Eukaryota"/>
</dbReference>
<organism evidence="10">
    <name type="scientific">Eucalyptus grandis</name>
    <name type="common">Flooded gum</name>
    <dbReference type="NCBI Taxonomy" id="71139"/>
    <lineage>
        <taxon>Eukaryota</taxon>
        <taxon>Viridiplantae</taxon>
        <taxon>Streptophyta</taxon>
        <taxon>Embryophyta</taxon>
        <taxon>Tracheophyta</taxon>
        <taxon>Spermatophyta</taxon>
        <taxon>Magnoliopsida</taxon>
        <taxon>eudicotyledons</taxon>
        <taxon>Gunneridae</taxon>
        <taxon>Pentapetalae</taxon>
        <taxon>rosids</taxon>
        <taxon>malvids</taxon>
        <taxon>Myrtales</taxon>
        <taxon>Myrtaceae</taxon>
        <taxon>Myrtoideae</taxon>
        <taxon>Eucalypteae</taxon>
        <taxon>Eucalyptus</taxon>
    </lineage>
</organism>
<keyword evidence="6 8" id="KW-0472">Membrane</keyword>
<proteinExistence type="predicted"/>
<dbReference type="PROSITE" id="PS50297">
    <property type="entry name" value="ANK_REP_REGION"/>
    <property type="match status" value="3"/>
</dbReference>
<keyword evidence="3" id="KW-0677">Repeat</keyword>
<dbReference type="Pfam" id="PF12796">
    <property type="entry name" value="Ank_2"/>
    <property type="match status" value="3"/>
</dbReference>
<name>A0A059CFM0_EUCGR</name>
<evidence type="ECO:0000256" key="6">
    <source>
        <dbReference type="ARBA" id="ARBA00023136"/>
    </source>
</evidence>
<protein>
    <recommendedName>
        <fullName evidence="9">PGG domain-containing protein</fullName>
    </recommendedName>
</protein>
<gene>
    <name evidence="10" type="ORF">EUGRSUZ_D01522</name>
</gene>
<accession>A0A059CFM0</accession>
<evidence type="ECO:0000256" key="4">
    <source>
        <dbReference type="ARBA" id="ARBA00022989"/>
    </source>
</evidence>
<dbReference type="PANTHER" id="PTHR24186:SF50">
    <property type="entry name" value="ANKYRIN REPEAT-CONTAINING PROTEIN ITN1-LIKE ISOFORM X1"/>
    <property type="match status" value="1"/>
</dbReference>
<keyword evidence="2 8" id="KW-0812">Transmembrane</keyword>
<evidence type="ECO:0000256" key="8">
    <source>
        <dbReference type="SAM" id="Phobius"/>
    </source>
</evidence>
<dbReference type="InterPro" id="IPR002110">
    <property type="entry name" value="Ankyrin_rpt"/>
</dbReference>
<dbReference type="AlphaFoldDB" id="A0A059CFM0"/>
<dbReference type="PROSITE" id="PS50088">
    <property type="entry name" value="ANK_REPEAT"/>
    <property type="match status" value="4"/>
</dbReference>
<comment type="subcellular location">
    <subcellularLocation>
        <location evidence="1">Membrane</location>
        <topology evidence="1">Multi-pass membrane protein</topology>
    </subcellularLocation>
</comment>
<dbReference type="Gramene" id="KCW77177">
    <property type="protein sequence ID" value="KCW77177"/>
    <property type="gene ID" value="EUGRSUZ_D01522"/>
</dbReference>
<dbReference type="InterPro" id="IPR036770">
    <property type="entry name" value="Ankyrin_rpt-contain_sf"/>
</dbReference>
<keyword evidence="4 8" id="KW-1133">Transmembrane helix</keyword>
<sequence>MHLEVYRAAQSGDFDSLITIISGSGEGLLHQTTPNGSNILHVAAICKQGNNNGDTPLHVAAEVGSYEVVRVFIDLAKSLHWDIENEQVDTYKELLRKQNMHKNTALHLAVRGHRDLVVELLIEQDSQLCDIINAADESPLYLAAEQGLSRTTELILGASSSSSSHKGPKGLTALHVGMSLSLTYYASIRKNRYFDKIAGWEKIMEKAPEAIIERDDVGRTPLHYFSYFGKVEAIRLLLQHNTSVAYDSDKEKQSALHIAAFRGHIQVIDELVRSCLDVCDMENTKKQTVLHAAVIGGQGNVVKHILGMPNRENLVNKQDADGNTALHLAALHKEYDIIHILAQDERVDRLTKNKDHLTALNIVSAHEETDVRAANVSSLLEGSHGILGFQGWFIEHGKKRSDGQFVEGESSLSLTTGSHNANRVNFNWSNKSIVEVEQVLAALIATVTFTAAFQIPGGYKGDGPDRGRAILAGRADFIVFVTSNSVAFLSSLLAVITQYQNFTVGHISLTVGGCLRVAIFGIVLAYVSGVYVAMDISTRGIADSIFDPISLVMVTSWLLVAGPRGVILLGSQLNWLIRNIGKLWLK</sequence>
<feature type="non-terminal residue" evidence="10">
    <location>
        <position position="586"/>
    </location>
</feature>
<dbReference type="SUPFAM" id="SSF48403">
    <property type="entry name" value="Ankyrin repeat"/>
    <property type="match status" value="2"/>
</dbReference>
<dbReference type="InParanoid" id="A0A059CFM0"/>
<dbReference type="GO" id="GO:0005886">
    <property type="term" value="C:plasma membrane"/>
    <property type="evidence" value="ECO:0000318"/>
    <property type="project" value="GO_Central"/>
</dbReference>
<feature type="repeat" description="ANK" evidence="7">
    <location>
        <begin position="251"/>
        <end position="283"/>
    </location>
</feature>
<evidence type="ECO:0000313" key="10">
    <source>
        <dbReference type="EMBL" id="KCW77177.1"/>
    </source>
</evidence>
<evidence type="ECO:0000259" key="9">
    <source>
        <dbReference type="Pfam" id="PF13962"/>
    </source>
</evidence>
<evidence type="ECO:0000256" key="3">
    <source>
        <dbReference type="ARBA" id="ARBA00022737"/>
    </source>
</evidence>
<evidence type="ECO:0000256" key="1">
    <source>
        <dbReference type="ARBA" id="ARBA00004141"/>
    </source>
</evidence>
<dbReference type="Gene3D" id="1.25.40.20">
    <property type="entry name" value="Ankyrin repeat-containing domain"/>
    <property type="match status" value="2"/>
</dbReference>